<dbReference type="EMBL" id="AMYT01000017">
    <property type="protein sequence ID" value="EKU27245.1"/>
    <property type="molecule type" value="Genomic_DNA"/>
</dbReference>
<accession>K8Z8M4</accession>
<dbReference type="eggNOG" id="COG3049">
    <property type="taxonomic scope" value="Bacteria"/>
</dbReference>
<dbReference type="InterPro" id="IPR029132">
    <property type="entry name" value="CBAH/NAAA_C"/>
</dbReference>
<dbReference type="Proteomes" id="UP000016057">
    <property type="component" value="Unassembled WGS sequence"/>
</dbReference>
<dbReference type="AlphaFoldDB" id="K8Z8M4"/>
<feature type="domain" description="Choloylglycine hydrolase/NAAA C-terminal" evidence="3">
    <location>
        <begin position="10"/>
        <end position="340"/>
    </location>
</feature>
<protein>
    <submittedName>
        <fullName evidence="4">Penicillin acylase (Penicillin V amidase)</fullName>
        <ecNumber evidence="4">3.5.1.11</ecNumber>
    </submittedName>
</protein>
<sequence length="372" mass="42153">MKQEIMDAGCSSFAWETKDHSHLWGRNFDYNTIAQGSGILYVPKGKEFYLQGCSFTHTEKGKATTEHALVGMGSLSMGSTPLIYDGINDAGLSGGELNYRTFAKYEETAKEGTRGVQPMFLLFTALAHCATVDEVMHYLKEEVTIINEKIFGTLAELHWIFSDAKGDTLIVESDATGLNFYKNHSGVLTNSPDYAWHEKNLLNYVTLTPQDTDEVPFTGNPYTACFSGTGMRGVPGDWSSISRFVRLSLLKQHALPGENEEQGVQRMFRCFEEVAFPLGLVRLCGNENNIDEKYIDTSADDNTLDYDYSVYTCITCAESKRYYWTTYDNQMIQYVDLNQLLDYDDYLFFELDQKQPMLEIKPNTAQKITNHQ</sequence>
<dbReference type="RefSeq" id="WP_009489741.1">
    <property type="nucleotide sequence ID" value="NZ_AMYT01000017.1"/>
</dbReference>
<gene>
    <name evidence="4" type="ORF">C683_0576</name>
</gene>
<dbReference type="InterPro" id="IPR029055">
    <property type="entry name" value="Ntn_hydrolases_N"/>
</dbReference>
<dbReference type="Pfam" id="PF02275">
    <property type="entry name" value="CBAH"/>
    <property type="match status" value="1"/>
</dbReference>
<organism evidence="4 5">
    <name type="scientific">Catellicoccus marimammalium M35/04/3</name>
    <dbReference type="NCBI Taxonomy" id="1234409"/>
    <lineage>
        <taxon>Bacteria</taxon>
        <taxon>Bacillati</taxon>
        <taxon>Bacillota</taxon>
        <taxon>Bacilli</taxon>
        <taxon>Lactobacillales</taxon>
        <taxon>Enterococcaceae</taxon>
        <taxon>Catellicoccus</taxon>
    </lineage>
</organism>
<dbReference type="PANTHER" id="PTHR35527">
    <property type="entry name" value="CHOLOYLGLYCINE HYDROLASE"/>
    <property type="match status" value="1"/>
</dbReference>
<comment type="similarity">
    <text evidence="1">Belongs to the peptidase C59 family.</text>
</comment>
<evidence type="ECO:0000256" key="2">
    <source>
        <dbReference type="ARBA" id="ARBA00022801"/>
    </source>
</evidence>
<evidence type="ECO:0000259" key="3">
    <source>
        <dbReference type="Pfam" id="PF02275"/>
    </source>
</evidence>
<dbReference type="EC" id="3.5.1.11" evidence="4"/>
<evidence type="ECO:0000313" key="5">
    <source>
        <dbReference type="Proteomes" id="UP000016057"/>
    </source>
</evidence>
<dbReference type="STRING" id="1234409.C683_0576"/>
<comment type="caution">
    <text evidence="4">The sequence shown here is derived from an EMBL/GenBank/DDBJ whole genome shotgun (WGS) entry which is preliminary data.</text>
</comment>
<evidence type="ECO:0000313" key="4">
    <source>
        <dbReference type="EMBL" id="EKU27245.1"/>
    </source>
</evidence>
<evidence type="ECO:0000256" key="1">
    <source>
        <dbReference type="ARBA" id="ARBA00006625"/>
    </source>
</evidence>
<dbReference type="GO" id="GO:0008953">
    <property type="term" value="F:penicillin amidase activity"/>
    <property type="evidence" value="ECO:0007669"/>
    <property type="project" value="UniProtKB-EC"/>
</dbReference>
<dbReference type="SUPFAM" id="SSF56235">
    <property type="entry name" value="N-terminal nucleophile aminohydrolases (Ntn hydrolases)"/>
    <property type="match status" value="1"/>
</dbReference>
<proteinExistence type="inferred from homology"/>
<name>K8Z8M4_9ENTE</name>
<dbReference type="PANTHER" id="PTHR35527:SF2">
    <property type="entry name" value="HYDROLASE"/>
    <property type="match status" value="1"/>
</dbReference>
<keyword evidence="2 4" id="KW-0378">Hydrolase</keyword>
<dbReference type="OrthoDB" id="9794717at2"/>
<dbReference type="InterPro" id="IPR052193">
    <property type="entry name" value="Peptidase_C59"/>
</dbReference>
<dbReference type="Gene3D" id="3.60.60.10">
    <property type="entry name" value="Penicillin V Acylase, Chain A"/>
    <property type="match status" value="1"/>
</dbReference>
<keyword evidence="5" id="KW-1185">Reference proteome</keyword>
<reference evidence="4 5" key="1">
    <citation type="journal article" date="2013" name="Genome Announc.">
        <title>Draft Genome Sequence of Catellicoccus marimammalium, a Novel Species Commonly Found in Gull Feces.</title>
        <authorList>
            <person name="Weigand M.R."/>
            <person name="Ryu H."/>
            <person name="Bozcek L."/>
            <person name="Konstantinidis K.T."/>
            <person name="Santo Domingo J.W."/>
        </authorList>
    </citation>
    <scope>NUCLEOTIDE SEQUENCE [LARGE SCALE GENOMIC DNA]</scope>
    <source>
        <strain evidence="4 5">M35/04/3</strain>
    </source>
</reference>